<accession>A0A937F8R4</accession>
<protein>
    <submittedName>
        <fullName evidence="2">SusD/RagB family nutrient-binding outer membrane lipoprotein</fullName>
    </submittedName>
</protein>
<name>A0A937F8R4_9BACT</name>
<dbReference type="RefSeq" id="WP_202246193.1">
    <property type="nucleotide sequence ID" value="NZ_JAESIY010000012.1"/>
</dbReference>
<keyword evidence="2" id="KW-0449">Lipoprotein</keyword>
<keyword evidence="3" id="KW-1185">Reference proteome</keyword>
<reference evidence="2" key="1">
    <citation type="submission" date="2021-01" db="EMBL/GenBank/DDBJ databases">
        <title>Fulvivirga kasyanovii gen. nov., sp nov., a novel member of the phylum Bacteroidetes isolated from seawater in a mussel farm.</title>
        <authorList>
            <person name="Zhao L.-H."/>
            <person name="Wang Z.-J."/>
        </authorList>
    </citation>
    <scope>NUCLEOTIDE SEQUENCE</scope>
    <source>
        <strain evidence="2">2943</strain>
    </source>
</reference>
<organism evidence="2 3">
    <name type="scientific">Fulvivirga sediminis</name>
    <dbReference type="NCBI Taxonomy" id="2803949"/>
    <lineage>
        <taxon>Bacteria</taxon>
        <taxon>Pseudomonadati</taxon>
        <taxon>Bacteroidota</taxon>
        <taxon>Cytophagia</taxon>
        <taxon>Cytophagales</taxon>
        <taxon>Fulvivirgaceae</taxon>
        <taxon>Fulvivirga</taxon>
    </lineage>
</organism>
<dbReference type="EMBL" id="JAESIY010000012">
    <property type="protein sequence ID" value="MBL3658401.1"/>
    <property type="molecule type" value="Genomic_DNA"/>
</dbReference>
<dbReference type="InterPro" id="IPR041662">
    <property type="entry name" value="SusD-like_2"/>
</dbReference>
<dbReference type="Gene3D" id="1.25.40.390">
    <property type="match status" value="1"/>
</dbReference>
<dbReference type="Pfam" id="PF12771">
    <property type="entry name" value="SusD-like_2"/>
    <property type="match status" value="1"/>
</dbReference>
<keyword evidence="1" id="KW-0732">Signal</keyword>
<proteinExistence type="predicted"/>
<evidence type="ECO:0000256" key="1">
    <source>
        <dbReference type="SAM" id="SignalP"/>
    </source>
</evidence>
<comment type="caution">
    <text evidence="2">The sequence shown here is derived from an EMBL/GenBank/DDBJ whole genome shotgun (WGS) entry which is preliminary data.</text>
</comment>
<dbReference type="AlphaFoldDB" id="A0A937F8R4"/>
<dbReference type="SUPFAM" id="SSF48452">
    <property type="entry name" value="TPR-like"/>
    <property type="match status" value="1"/>
</dbReference>
<feature type="chain" id="PRO_5037829153" evidence="1">
    <location>
        <begin position="24"/>
        <end position="497"/>
    </location>
</feature>
<sequence length="497" mass="55598">MRYSKFIKVITFICLLLVASSCADDDLFGDTNTNKEAFPTLDPNLLITTIQASLSGGRLEQWRTNLVYGEGFVQHLGGSSAVSNYGAFFNHNAAYEEALWQSNYSNGLVRYLVDVLERTKDEERLANVNAVAKILKVMVFQRLTDTYGDVPYSEAGQGYYKGIFYPAYDDQKDIYYDFFELLDQAFNQLDDGEQADKITGDNFYEGDISKWKKLANSLRLRCAMRIALVDREKAIAEIESALANGIFQNNNDSCYGHHEDVEFGTAGAQINGNGLSQALRGNGSVMDHPTKTLIRNLQGDPRLTMWFLPGNISGIEGLDANNFSYEHPGGADNLGLLRPLLYRNDAPYLHISYAETQLLLAEAVVRGLIQGNALNYYQNGIRASILQWTAYGVSINAAEARSFAEGKTLTPNNKLEEIITQQWLTHFLNGIEAYANYRRTGMPALEPITRPESSTNGVMPKRIPYPGGESIINPEHFEEANSKYPNGWLSALWWDVE</sequence>
<dbReference type="PROSITE" id="PS51257">
    <property type="entry name" value="PROKAR_LIPOPROTEIN"/>
    <property type="match status" value="1"/>
</dbReference>
<dbReference type="InterPro" id="IPR011990">
    <property type="entry name" value="TPR-like_helical_dom_sf"/>
</dbReference>
<feature type="signal peptide" evidence="1">
    <location>
        <begin position="1"/>
        <end position="23"/>
    </location>
</feature>
<evidence type="ECO:0000313" key="3">
    <source>
        <dbReference type="Proteomes" id="UP000659388"/>
    </source>
</evidence>
<gene>
    <name evidence="2" type="ORF">JL102_19775</name>
</gene>
<dbReference type="Proteomes" id="UP000659388">
    <property type="component" value="Unassembled WGS sequence"/>
</dbReference>
<evidence type="ECO:0000313" key="2">
    <source>
        <dbReference type="EMBL" id="MBL3658401.1"/>
    </source>
</evidence>